<evidence type="ECO:0000313" key="1">
    <source>
        <dbReference type="EMBL" id="VDN41480.1"/>
    </source>
</evidence>
<gene>
    <name evidence="1" type="ORF">GPUH_LOCUS23439</name>
</gene>
<evidence type="ECO:0000313" key="3">
    <source>
        <dbReference type="WBParaSite" id="GPUH_0002346901-mRNA-1"/>
    </source>
</evidence>
<accession>A0A183ER48</accession>
<dbReference type="AlphaFoldDB" id="A0A183ER48"/>
<dbReference type="WBParaSite" id="GPUH_0002346901-mRNA-1">
    <property type="protein sequence ID" value="GPUH_0002346901-mRNA-1"/>
    <property type="gene ID" value="GPUH_0002346901"/>
</dbReference>
<reference evidence="1 2" key="2">
    <citation type="submission" date="2018-11" db="EMBL/GenBank/DDBJ databases">
        <authorList>
            <consortium name="Pathogen Informatics"/>
        </authorList>
    </citation>
    <scope>NUCLEOTIDE SEQUENCE [LARGE SCALE GENOMIC DNA]</scope>
</reference>
<reference evidence="3" key="1">
    <citation type="submission" date="2016-06" db="UniProtKB">
        <authorList>
            <consortium name="WormBaseParasite"/>
        </authorList>
    </citation>
    <scope>IDENTIFICATION</scope>
</reference>
<dbReference type="EMBL" id="UYRT01097842">
    <property type="protein sequence ID" value="VDN41480.1"/>
    <property type="molecule type" value="Genomic_DNA"/>
</dbReference>
<organism evidence="3">
    <name type="scientific">Gongylonema pulchrum</name>
    <dbReference type="NCBI Taxonomy" id="637853"/>
    <lineage>
        <taxon>Eukaryota</taxon>
        <taxon>Metazoa</taxon>
        <taxon>Ecdysozoa</taxon>
        <taxon>Nematoda</taxon>
        <taxon>Chromadorea</taxon>
        <taxon>Rhabditida</taxon>
        <taxon>Spirurina</taxon>
        <taxon>Spiruromorpha</taxon>
        <taxon>Spiruroidea</taxon>
        <taxon>Gongylonematidae</taxon>
        <taxon>Gongylonema</taxon>
    </lineage>
</organism>
<protein>
    <submittedName>
        <fullName evidence="1 3">Uncharacterized protein</fullName>
    </submittedName>
</protein>
<name>A0A183ER48_9BILA</name>
<evidence type="ECO:0000313" key="2">
    <source>
        <dbReference type="Proteomes" id="UP000271098"/>
    </source>
</evidence>
<keyword evidence="2" id="KW-1185">Reference proteome</keyword>
<dbReference type="Proteomes" id="UP000271098">
    <property type="component" value="Unassembled WGS sequence"/>
</dbReference>
<sequence length="95" mass="10302">MNNDTVYTASEETWAVPTDEINISGYKAVARVDCTGSARRACGARCLASQRLLGDNRNPSSIRTGENEDRVDVTVLKLRNLLIAGAYANPAKCQL</sequence>
<proteinExistence type="predicted"/>